<feature type="region of interest" description="Disordered" evidence="1">
    <location>
        <begin position="933"/>
        <end position="974"/>
    </location>
</feature>
<protein>
    <submittedName>
        <fullName evidence="2">Uncharacterized protein</fullName>
    </submittedName>
</protein>
<evidence type="ECO:0000313" key="2">
    <source>
        <dbReference type="EMBL" id="CAK0906523.1"/>
    </source>
</evidence>
<feature type="region of interest" description="Disordered" evidence="1">
    <location>
        <begin position="997"/>
        <end position="1027"/>
    </location>
</feature>
<feature type="compositionally biased region" description="Basic and acidic residues" evidence="1">
    <location>
        <begin position="789"/>
        <end position="836"/>
    </location>
</feature>
<gene>
    <name evidence="2" type="ORF">PCOR1329_LOCUS81808</name>
</gene>
<name>A0ABN9Y552_9DINO</name>
<feature type="compositionally biased region" description="Low complexity" evidence="1">
    <location>
        <begin position="1099"/>
        <end position="1125"/>
    </location>
</feature>
<organism evidence="2 3">
    <name type="scientific">Prorocentrum cordatum</name>
    <dbReference type="NCBI Taxonomy" id="2364126"/>
    <lineage>
        <taxon>Eukaryota</taxon>
        <taxon>Sar</taxon>
        <taxon>Alveolata</taxon>
        <taxon>Dinophyceae</taxon>
        <taxon>Prorocentrales</taxon>
        <taxon>Prorocentraceae</taxon>
        <taxon>Prorocentrum</taxon>
    </lineage>
</organism>
<feature type="region of interest" description="Disordered" evidence="1">
    <location>
        <begin position="769"/>
        <end position="857"/>
    </location>
</feature>
<reference evidence="2" key="1">
    <citation type="submission" date="2023-10" db="EMBL/GenBank/DDBJ databases">
        <authorList>
            <person name="Chen Y."/>
            <person name="Shah S."/>
            <person name="Dougan E. K."/>
            <person name="Thang M."/>
            <person name="Chan C."/>
        </authorList>
    </citation>
    <scope>NUCLEOTIDE SEQUENCE [LARGE SCALE GENOMIC DNA]</scope>
</reference>
<feature type="region of interest" description="Disordered" evidence="1">
    <location>
        <begin position="889"/>
        <end position="921"/>
    </location>
</feature>
<feature type="region of interest" description="Disordered" evidence="1">
    <location>
        <begin position="513"/>
        <end position="545"/>
    </location>
</feature>
<feature type="compositionally biased region" description="Basic and acidic residues" evidence="1">
    <location>
        <begin position="770"/>
        <end position="779"/>
    </location>
</feature>
<feature type="region of interest" description="Disordered" evidence="1">
    <location>
        <begin position="1099"/>
        <end position="1139"/>
    </location>
</feature>
<dbReference type="EMBL" id="CAUYUJ010021704">
    <property type="protein sequence ID" value="CAK0906523.1"/>
    <property type="molecule type" value="Genomic_DNA"/>
</dbReference>
<proteinExistence type="predicted"/>
<comment type="caution">
    <text evidence="2">The sequence shown here is derived from an EMBL/GenBank/DDBJ whole genome shotgun (WGS) entry which is preliminary data.</text>
</comment>
<feature type="compositionally biased region" description="Polar residues" evidence="1">
    <location>
        <begin position="517"/>
        <end position="534"/>
    </location>
</feature>
<evidence type="ECO:0000313" key="3">
    <source>
        <dbReference type="Proteomes" id="UP001189429"/>
    </source>
</evidence>
<feature type="compositionally biased region" description="Gly residues" evidence="1">
    <location>
        <begin position="944"/>
        <end position="960"/>
    </location>
</feature>
<sequence>MAGQPLYPSLVGDCRVVLVEAAADLDEMCKSLGLPDYRSNYGCLRCFAHRNTFADLAAPSRKRTHDWLLDTAATALFRLPVDDDGAAELRENSRIKRKRGGVVVSSVMRDKFPLLRRGDRIEPVHPGFPDFWHGERDDPLLKLKAGKSRKLLPYVVHLLRDQGGQLLLDDADPAMREGTKLLTVGTGLLDYSEILRGQPRRMDELAVLHLESVIFDAMAAWISTGRKVVMKFHVGGTLCGHASGMCIPDAQHVRAPLRTRIVLGGSGGNGEKRAEDLGTFVSVARMARWAVVLKVELPVGSGELSARLSEERALWASCLDEKVGHLVDLMGSLEQRLDGLDRLGGPGFQPAAADYDEELQVESGAHRLSSELSVVSSGREVASSASTGDPHRLEGAGKMGQLSVLDTMCRAVEALQDQNRIHRSEIKALQAQHVEQRDVSNDLARGLESVKEDVRLLQAVPFPLAADLEELRAQLFQNCGDVAALRDKVLVRLQSYMCHYLLSQDTLDLRMPHRSHNTNIKGSSDTSSRHSQSARADYRDGDANGANYPDYLRDFEALVKHVGRQRASSPQEMPDVANSATDAAVTSGDQGFSQAGDWPGEQLHQAMLATGLIATNAMLPDPESGHTYTDNSGHRRPLDIQRQIEQLLVAHPTRVQVLNIDADTDPEVRSLLDMPEVRQWDMHQCMFGEDAEEGPAIRLPKVPVELFKFVQGMEGGEGNAAKQFFEGLEKVIGDLGATKSHLIYNIAALQGEVQRQGGRIGALLQATGLERADPPHVRTDSAPPVDAPPGERRRASRERRSASPERRSASPERRGASPDRRSASPDRRSASPDRRSQRLPAAPRRLHGAPRCLPRGEARRFPLGAAGRLPGEAEAEGCAAGRLRRGGARGLRVKQQGQRAVEGRLGGRGRQARRGRGRADQVREAALRRVGRPGQLLEASGLRSSGGGDGGDGRLWGRGGDQQAALDGAHGGHGAGVGGPVWLRAVLSRISPIRRGLPPTSGSAARGGHWPKVTPGYPGRPPMASRAPTMRSPWMERQAGATSVQGLVVNIRPSPAAHHRHPLKFVVWRFLGALSAPAPFARPVGGRALRLVAPTIQSHHPSLPLSPLTASPSRPRSSLSPPLHRAFSTLVGDGGKECG</sequence>
<accession>A0ABN9Y552</accession>
<dbReference type="Proteomes" id="UP001189429">
    <property type="component" value="Unassembled WGS sequence"/>
</dbReference>
<evidence type="ECO:0000256" key="1">
    <source>
        <dbReference type="SAM" id="MobiDB-lite"/>
    </source>
</evidence>
<keyword evidence="3" id="KW-1185">Reference proteome</keyword>